<sequence>MLDTTFASVAVRISTRLCLLCHSLSETEQPVVAVIGETSFEGYTEPFPYPNETKKILKWYRSARGAYASICSPKSCSPYCCRTSPHTAFLLHNDCIRTLQRASRSPLSKRTIWNFVRCMQPGYAGRESDVIGHQIRTFAASISSADLSTFPVKMVVLLKQIRNLPRELQRMILDFTGPCLGLSLVTVLLDTLPLLEKTHTLDSSSCQLKFYPNKMYVRYDTIRGQTYISEISNHWHTGMGEISCASQPDHVILSLDDLGIRNVCFSAKGFSSTPVQAPWYQHDQLGDADQPMLVTKNPFVVRQIAPLHRVAVRYLWDLPTVPTILEHQWYERDRIIARTDSLFYMRHVNVDHKLTGLTVACHMWTNMSLYAHRVNGDRRLSKLHVTEVERAYGNALVWLYFPMSLGERICGFWVLTMPGGLATVAIYTSHGRSRIFGPYHEPADRADITIHCLNCSQDGYVSTIFYNELRSKSTERDFRLAVSSTQDMIVEVPERPPWPTSAIPIICRHIGQSWYHSQAPLKGIRCINICKNDTKRVCFGMELHYHDHSTEVLGQWRFDQCIEELSNQDDACAIHFQVEFVNGIPCVKDIRLKPYSGPDQPGWVTMAMNGCLVWWFSRMGGVVVHEEDMIAQ</sequence>
<keyword evidence="2" id="KW-1185">Reference proteome</keyword>
<dbReference type="OrthoDB" id="5153231at2759"/>
<name>A0A6A7AN14_9PLEO</name>
<dbReference type="Proteomes" id="UP000799423">
    <property type="component" value="Unassembled WGS sequence"/>
</dbReference>
<dbReference type="EMBL" id="MU006379">
    <property type="protein sequence ID" value="KAF2844442.1"/>
    <property type="molecule type" value="Genomic_DNA"/>
</dbReference>
<accession>A0A6A7AN14</accession>
<evidence type="ECO:0000313" key="2">
    <source>
        <dbReference type="Proteomes" id="UP000799423"/>
    </source>
</evidence>
<gene>
    <name evidence="1" type="ORF">T440DRAFT_512196</name>
</gene>
<dbReference type="AlphaFoldDB" id="A0A6A7AN14"/>
<evidence type="ECO:0000313" key="1">
    <source>
        <dbReference type="EMBL" id="KAF2844442.1"/>
    </source>
</evidence>
<protein>
    <submittedName>
        <fullName evidence="1">Uncharacterized protein</fullName>
    </submittedName>
</protein>
<organism evidence="1 2">
    <name type="scientific">Plenodomus tracheiphilus IPT5</name>
    <dbReference type="NCBI Taxonomy" id="1408161"/>
    <lineage>
        <taxon>Eukaryota</taxon>
        <taxon>Fungi</taxon>
        <taxon>Dikarya</taxon>
        <taxon>Ascomycota</taxon>
        <taxon>Pezizomycotina</taxon>
        <taxon>Dothideomycetes</taxon>
        <taxon>Pleosporomycetidae</taxon>
        <taxon>Pleosporales</taxon>
        <taxon>Pleosporineae</taxon>
        <taxon>Leptosphaeriaceae</taxon>
        <taxon>Plenodomus</taxon>
    </lineage>
</organism>
<proteinExistence type="predicted"/>
<reference evidence="1" key="1">
    <citation type="submission" date="2020-01" db="EMBL/GenBank/DDBJ databases">
        <authorList>
            <consortium name="DOE Joint Genome Institute"/>
            <person name="Haridas S."/>
            <person name="Albert R."/>
            <person name="Binder M."/>
            <person name="Bloem J."/>
            <person name="Labutti K."/>
            <person name="Salamov A."/>
            <person name="Andreopoulos B."/>
            <person name="Baker S.E."/>
            <person name="Barry K."/>
            <person name="Bills G."/>
            <person name="Bluhm B.H."/>
            <person name="Cannon C."/>
            <person name="Castanera R."/>
            <person name="Culley D.E."/>
            <person name="Daum C."/>
            <person name="Ezra D."/>
            <person name="Gonzalez J.B."/>
            <person name="Henrissat B."/>
            <person name="Kuo A."/>
            <person name="Liang C."/>
            <person name="Lipzen A."/>
            <person name="Lutzoni F."/>
            <person name="Magnuson J."/>
            <person name="Mondo S."/>
            <person name="Nolan M."/>
            <person name="Ohm R."/>
            <person name="Pangilinan J."/>
            <person name="Park H.-J."/>
            <person name="Ramirez L."/>
            <person name="Alfaro M."/>
            <person name="Sun H."/>
            <person name="Tritt A."/>
            <person name="Yoshinaga Y."/>
            <person name="Zwiers L.-H."/>
            <person name="Turgeon B.G."/>
            <person name="Goodwin S.B."/>
            <person name="Spatafora J.W."/>
            <person name="Crous P.W."/>
            <person name="Grigoriev I.V."/>
        </authorList>
    </citation>
    <scope>NUCLEOTIDE SEQUENCE</scope>
    <source>
        <strain evidence="1">IPT5</strain>
    </source>
</reference>